<sequence>MLLLVLDRSGKAGTNTMLTHIQIASAKPSAKPFNLSDSQGLFLTVQPNGSKLWRLSYRYLGRQKTLHLGPWPDVSLADARVRRDAARKQIAAGLDPAQEKKRARVTEKIAAANTFKDVAEEWVAKCEREERAPITLEKIRWLLGMAYPMIGTLPISKITPQEVLAVLRKVEATGRYESARRMRSVLSRVFRYGIATARADRDVAADLRGALITPKVQHLAAITTPKEAGGLLRAIEGYTGHEITAIALRLSPHLFVRPGELRSAEWTEFDTPGAVWSLSAEKMKMRRPHRVPLSRQVLDMLEELQALTGDGRFLFPSFRSPKQCMSENTVNAALRRLGYSQEEMTAHGFRAMAATLLNEMGIWNPDAIEKQLAHLDTSMVRRSPARPVSTTPSNCSTAGVTPRRKAARPQTPIGPTPRACRPLLQISGSRDAPVGSWSTPRTLAPKQKTFKIPTCSRSSNCILRSGRCLRSAFK</sequence>
<reference evidence="9" key="2">
    <citation type="submission" date="2020-09" db="EMBL/GenBank/DDBJ databases">
        <authorList>
            <person name="Sun Q."/>
            <person name="Kim S."/>
        </authorList>
    </citation>
    <scope>NUCLEOTIDE SEQUENCE</scope>
    <source>
        <strain evidence="9">KCTC 32255</strain>
    </source>
</reference>
<keyword evidence="4" id="KW-0233">DNA recombination</keyword>
<dbReference type="AlphaFoldDB" id="A0A918PDN6"/>
<dbReference type="EMBL" id="BMZA01000003">
    <property type="protein sequence ID" value="GGZ00121.1"/>
    <property type="molecule type" value="Genomic_DNA"/>
</dbReference>
<dbReference type="CDD" id="cd00801">
    <property type="entry name" value="INT_P4_C"/>
    <property type="match status" value="1"/>
</dbReference>
<dbReference type="PANTHER" id="PTHR30629">
    <property type="entry name" value="PROPHAGE INTEGRASE"/>
    <property type="match status" value="1"/>
</dbReference>
<protein>
    <submittedName>
        <fullName evidence="9">Integrase</fullName>
    </submittedName>
</protein>
<evidence type="ECO:0000259" key="7">
    <source>
        <dbReference type="PROSITE" id="PS51898"/>
    </source>
</evidence>
<evidence type="ECO:0000259" key="8">
    <source>
        <dbReference type="PROSITE" id="PS51900"/>
    </source>
</evidence>
<evidence type="ECO:0000256" key="4">
    <source>
        <dbReference type="ARBA" id="ARBA00023172"/>
    </source>
</evidence>
<dbReference type="GO" id="GO:0015074">
    <property type="term" value="P:DNA integration"/>
    <property type="evidence" value="ECO:0007669"/>
    <property type="project" value="UniProtKB-KW"/>
</dbReference>
<dbReference type="InterPro" id="IPR013762">
    <property type="entry name" value="Integrase-like_cat_sf"/>
</dbReference>
<feature type="compositionally biased region" description="Polar residues" evidence="6">
    <location>
        <begin position="388"/>
        <end position="399"/>
    </location>
</feature>
<dbReference type="InterPro" id="IPR050808">
    <property type="entry name" value="Phage_Integrase"/>
</dbReference>
<dbReference type="PROSITE" id="PS51900">
    <property type="entry name" value="CB"/>
    <property type="match status" value="1"/>
</dbReference>
<dbReference type="InterPro" id="IPR044068">
    <property type="entry name" value="CB"/>
</dbReference>
<name>A0A918PDN6_9SPHN</name>
<evidence type="ECO:0000256" key="2">
    <source>
        <dbReference type="ARBA" id="ARBA00022908"/>
    </source>
</evidence>
<dbReference type="PROSITE" id="PS51898">
    <property type="entry name" value="TYR_RECOMBINASE"/>
    <property type="match status" value="1"/>
</dbReference>
<reference evidence="9" key="1">
    <citation type="journal article" date="2014" name="Int. J. Syst. Evol. Microbiol.">
        <title>Complete genome sequence of Corynebacterium casei LMG S-19264T (=DSM 44701T), isolated from a smear-ripened cheese.</title>
        <authorList>
            <consortium name="US DOE Joint Genome Institute (JGI-PGF)"/>
            <person name="Walter F."/>
            <person name="Albersmeier A."/>
            <person name="Kalinowski J."/>
            <person name="Ruckert C."/>
        </authorList>
    </citation>
    <scope>NUCLEOTIDE SEQUENCE</scope>
    <source>
        <strain evidence="9">KCTC 32255</strain>
    </source>
</reference>
<evidence type="ECO:0000256" key="3">
    <source>
        <dbReference type="ARBA" id="ARBA00023125"/>
    </source>
</evidence>
<dbReference type="InterPro" id="IPR025166">
    <property type="entry name" value="Integrase_DNA_bind_dom"/>
</dbReference>
<dbReference type="InterPro" id="IPR011010">
    <property type="entry name" value="DNA_brk_join_enz"/>
</dbReference>
<comment type="caution">
    <text evidence="9">The sequence shown here is derived from an EMBL/GenBank/DDBJ whole genome shotgun (WGS) entry which is preliminary data.</text>
</comment>
<proteinExistence type="inferred from homology"/>
<keyword evidence="2" id="KW-0229">DNA integration</keyword>
<evidence type="ECO:0000256" key="5">
    <source>
        <dbReference type="PROSITE-ProRule" id="PRU01248"/>
    </source>
</evidence>
<comment type="similarity">
    <text evidence="1">Belongs to the 'phage' integrase family.</text>
</comment>
<dbReference type="InterPro" id="IPR038488">
    <property type="entry name" value="Integrase_DNA-bd_sf"/>
</dbReference>
<dbReference type="GO" id="GO:0006310">
    <property type="term" value="P:DNA recombination"/>
    <property type="evidence" value="ECO:0007669"/>
    <property type="project" value="UniProtKB-KW"/>
</dbReference>
<dbReference type="PANTHER" id="PTHR30629:SF2">
    <property type="entry name" value="PROPHAGE INTEGRASE INTS-RELATED"/>
    <property type="match status" value="1"/>
</dbReference>
<evidence type="ECO:0000256" key="6">
    <source>
        <dbReference type="SAM" id="MobiDB-lite"/>
    </source>
</evidence>
<dbReference type="Proteomes" id="UP000648075">
    <property type="component" value="Unassembled WGS sequence"/>
</dbReference>
<gene>
    <name evidence="9" type="ORF">GCM10011614_13920</name>
</gene>
<evidence type="ECO:0000256" key="1">
    <source>
        <dbReference type="ARBA" id="ARBA00008857"/>
    </source>
</evidence>
<dbReference type="InterPro" id="IPR002104">
    <property type="entry name" value="Integrase_catalytic"/>
</dbReference>
<dbReference type="InterPro" id="IPR010998">
    <property type="entry name" value="Integrase_recombinase_N"/>
</dbReference>
<feature type="region of interest" description="Disordered" evidence="6">
    <location>
        <begin position="382"/>
        <end position="419"/>
    </location>
</feature>
<feature type="domain" description="Core-binding (CB)" evidence="8">
    <location>
        <begin position="113"/>
        <end position="194"/>
    </location>
</feature>
<dbReference type="Gene3D" id="1.10.443.10">
    <property type="entry name" value="Intergrase catalytic core"/>
    <property type="match status" value="1"/>
</dbReference>
<dbReference type="Pfam" id="PF13356">
    <property type="entry name" value="Arm-DNA-bind_3"/>
    <property type="match status" value="1"/>
</dbReference>
<evidence type="ECO:0000313" key="10">
    <source>
        <dbReference type="Proteomes" id="UP000648075"/>
    </source>
</evidence>
<dbReference type="InterPro" id="IPR053876">
    <property type="entry name" value="Phage_int_M"/>
</dbReference>
<dbReference type="Pfam" id="PF00589">
    <property type="entry name" value="Phage_integrase"/>
    <property type="match status" value="1"/>
</dbReference>
<dbReference type="Gene3D" id="3.30.160.390">
    <property type="entry name" value="Integrase, DNA-binding domain"/>
    <property type="match status" value="1"/>
</dbReference>
<dbReference type="Gene3D" id="1.10.150.130">
    <property type="match status" value="1"/>
</dbReference>
<keyword evidence="10" id="KW-1185">Reference proteome</keyword>
<accession>A0A918PDN6</accession>
<dbReference type="GO" id="GO:0003677">
    <property type="term" value="F:DNA binding"/>
    <property type="evidence" value="ECO:0007669"/>
    <property type="project" value="UniProtKB-UniRule"/>
</dbReference>
<evidence type="ECO:0000313" key="9">
    <source>
        <dbReference type="EMBL" id="GGZ00121.1"/>
    </source>
</evidence>
<organism evidence="9 10">
    <name type="scientific">Novosphingobium colocasiae</name>
    <dbReference type="NCBI Taxonomy" id="1256513"/>
    <lineage>
        <taxon>Bacteria</taxon>
        <taxon>Pseudomonadati</taxon>
        <taxon>Pseudomonadota</taxon>
        <taxon>Alphaproteobacteria</taxon>
        <taxon>Sphingomonadales</taxon>
        <taxon>Sphingomonadaceae</taxon>
        <taxon>Novosphingobium</taxon>
    </lineage>
</organism>
<feature type="domain" description="Tyr recombinase" evidence="7">
    <location>
        <begin position="218"/>
        <end position="399"/>
    </location>
</feature>
<dbReference type="SUPFAM" id="SSF56349">
    <property type="entry name" value="DNA breaking-rejoining enzymes"/>
    <property type="match status" value="1"/>
</dbReference>
<keyword evidence="3 5" id="KW-0238">DNA-binding</keyword>
<dbReference type="Pfam" id="PF22022">
    <property type="entry name" value="Phage_int_M"/>
    <property type="match status" value="1"/>
</dbReference>